<reference evidence="2 3" key="1">
    <citation type="submission" date="2019-08" db="EMBL/GenBank/DDBJ databases">
        <title>Genome of Aequorivita antarctica SW49 (type strain).</title>
        <authorList>
            <person name="Bowman J.P."/>
        </authorList>
    </citation>
    <scope>NUCLEOTIDE SEQUENCE [LARGE SCALE GENOMIC DNA]</scope>
    <source>
        <strain evidence="2 3">SW49</strain>
    </source>
</reference>
<proteinExistence type="predicted"/>
<feature type="chain" id="PRO_5023113096" description="PepSY domain-containing protein" evidence="1">
    <location>
        <begin position="21"/>
        <end position="129"/>
    </location>
</feature>
<accession>A0A5C6Z274</accession>
<name>A0A5C6Z274_9FLAO</name>
<feature type="signal peptide" evidence="1">
    <location>
        <begin position="1"/>
        <end position="20"/>
    </location>
</feature>
<keyword evidence="1" id="KW-0732">Signal</keyword>
<evidence type="ECO:0000256" key="1">
    <source>
        <dbReference type="SAM" id="SignalP"/>
    </source>
</evidence>
<evidence type="ECO:0008006" key="4">
    <source>
        <dbReference type="Google" id="ProtNLM"/>
    </source>
</evidence>
<gene>
    <name evidence="2" type="ORF">ESU54_05810</name>
</gene>
<comment type="caution">
    <text evidence="2">The sequence shown here is derived from an EMBL/GenBank/DDBJ whole genome shotgun (WGS) entry which is preliminary data.</text>
</comment>
<sequence>MKKLILSTAIVLGGLTAVTAQTDKEPTAMNEQKQTAVEAQVETRIEAAQDAETAIVAAPVQDYKEVKASEVPQAVQDAVAKDFSGATISKAYVNANGEYKIQLATADKKAATVYANAKGEWIKNDMKKQ</sequence>
<organism evidence="2 3">
    <name type="scientific">Aequorivita antarctica</name>
    <dbReference type="NCBI Taxonomy" id="153266"/>
    <lineage>
        <taxon>Bacteria</taxon>
        <taxon>Pseudomonadati</taxon>
        <taxon>Bacteroidota</taxon>
        <taxon>Flavobacteriia</taxon>
        <taxon>Flavobacteriales</taxon>
        <taxon>Flavobacteriaceae</taxon>
        <taxon>Aequorivita</taxon>
    </lineage>
</organism>
<dbReference type="SUPFAM" id="SSF160574">
    <property type="entry name" value="BT0923-like"/>
    <property type="match status" value="1"/>
</dbReference>
<dbReference type="Proteomes" id="UP000321497">
    <property type="component" value="Unassembled WGS sequence"/>
</dbReference>
<dbReference type="OrthoDB" id="1099258at2"/>
<dbReference type="EMBL" id="VORT01000003">
    <property type="protein sequence ID" value="TXD73987.1"/>
    <property type="molecule type" value="Genomic_DNA"/>
</dbReference>
<evidence type="ECO:0000313" key="2">
    <source>
        <dbReference type="EMBL" id="TXD73987.1"/>
    </source>
</evidence>
<keyword evidence="3" id="KW-1185">Reference proteome</keyword>
<dbReference type="RefSeq" id="WP_111843388.1">
    <property type="nucleotide sequence ID" value="NZ_UEGI01000002.1"/>
</dbReference>
<protein>
    <recommendedName>
        <fullName evidence="4">PepSY domain-containing protein</fullName>
    </recommendedName>
</protein>
<dbReference type="AlphaFoldDB" id="A0A5C6Z274"/>
<evidence type="ECO:0000313" key="3">
    <source>
        <dbReference type="Proteomes" id="UP000321497"/>
    </source>
</evidence>